<dbReference type="Gene3D" id="3.40.50.10610">
    <property type="entry name" value="ABC-type transport auxiliary lipoprotein component"/>
    <property type="match status" value="1"/>
</dbReference>
<sequence length="209" mass="22005">MFDAQCASNGSRFRRSRPAAGLVLAALALSLSGCISIGSEPPPSLLTLTPTTQAPAGAGPSGTISGAIMVMELEAPAKLAVQRVPVQIDDSSVAYLKEAFWVEQPARLFRRLLAETIRTRSGRIVVDTDEVAVPPSESVRGTLREFGYDARTQSVIVRFDAIRSGAGDQVQTRRFESIVPGVAAEAAPVGDAINRAANDVAGQVSDWVG</sequence>
<dbReference type="AlphaFoldDB" id="A0A845B060"/>
<name>A0A845B060_9SPHN</name>
<evidence type="ECO:0000259" key="1">
    <source>
        <dbReference type="Pfam" id="PF03886"/>
    </source>
</evidence>
<dbReference type="InterPro" id="IPR005586">
    <property type="entry name" value="ABC_trans_aux"/>
</dbReference>
<reference evidence="2 3" key="1">
    <citation type="submission" date="2019-12" db="EMBL/GenBank/DDBJ databases">
        <title>Genomic-based taxomic classification of the family Erythrobacteraceae.</title>
        <authorList>
            <person name="Xu L."/>
        </authorList>
    </citation>
    <scope>NUCLEOTIDE SEQUENCE [LARGE SCALE GENOMIC DNA]</scope>
    <source>
        <strain evidence="2 3">KCTC 42453</strain>
    </source>
</reference>
<dbReference type="Pfam" id="PF03886">
    <property type="entry name" value="ABC_trans_aux"/>
    <property type="match status" value="1"/>
</dbReference>
<accession>A0A845B060</accession>
<organism evidence="2 3">
    <name type="scientific">Allopontixanthobacter sediminis</name>
    <dbReference type="NCBI Taxonomy" id="1689985"/>
    <lineage>
        <taxon>Bacteria</taxon>
        <taxon>Pseudomonadati</taxon>
        <taxon>Pseudomonadota</taxon>
        <taxon>Alphaproteobacteria</taxon>
        <taxon>Sphingomonadales</taxon>
        <taxon>Erythrobacteraceae</taxon>
        <taxon>Allopontixanthobacter</taxon>
    </lineage>
</organism>
<feature type="domain" description="ABC-type transport auxiliary lipoprotein component" evidence="1">
    <location>
        <begin position="53"/>
        <end position="203"/>
    </location>
</feature>
<dbReference type="OrthoDB" id="7391077at2"/>
<proteinExistence type="predicted"/>
<comment type="caution">
    <text evidence="2">The sequence shown here is derived from an EMBL/GenBank/DDBJ whole genome shotgun (WGS) entry which is preliminary data.</text>
</comment>
<evidence type="ECO:0000313" key="2">
    <source>
        <dbReference type="EMBL" id="MXP45113.1"/>
    </source>
</evidence>
<protein>
    <submittedName>
        <fullName evidence="2">ABC transporter</fullName>
    </submittedName>
</protein>
<dbReference type="SUPFAM" id="SSF159594">
    <property type="entry name" value="XCC0632-like"/>
    <property type="match status" value="1"/>
</dbReference>
<dbReference type="Proteomes" id="UP000431922">
    <property type="component" value="Unassembled WGS sequence"/>
</dbReference>
<keyword evidence="3" id="KW-1185">Reference proteome</keyword>
<gene>
    <name evidence="2" type="ORF">GRI65_11715</name>
</gene>
<dbReference type="EMBL" id="WTYL01000003">
    <property type="protein sequence ID" value="MXP45113.1"/>
    <property type="molecule type" value="Genomic_DNA"/>
</dbReference>
<evidence type="ECO:0000313" key="3">
    <source>
        <dbReference type="Proteomes" id="UP000431922"/>
    </source>
</evidence>